<feature type="compositionally biased region" description="Basic residues" evidence="1">
    <location>
        <begin position="25"/>
        <end position="35"/>
    </location>
</feature>
<sequence>VDPRLRSLLGTRGRGLALRGLPYHPRARRDARRPRPSTAAHLDPRLRAGDDRLRRGHPGRGDREHGPADRHPGGQRVGAHRAGASRPGALRAALPQLPHAGRRQGVGRGRPQPRRAAPAQGPRPQRHRRGPLARQRPDGGRPGRRRGRRGGRRLRRQGLRRARGI</sequence>
<feature type="compositionally biased region" description="Low complexity" evidence="1">
    <location>
        <begin position="1"/>
        <end position="24"/>
    </location>
</feature>
<gene>
    <name evidence="2" type="ORF">AVDCRST_MAG38-2073</name>
</gene>
<dbReference type="AlphaFoldDB" id="A0A6J4S0I7"/>
<evidence type="ECO:0000313" key="2">
    <source>
        <dbReference type="EMBL" id="CAA9481709.1"/>
    </source>
</evidence>
<organism evidence="2">
    <name type="scientific">uncultured Solirubrobacteraceae bacterium</name>
    <dbReference type="NCBI Taxonomy" id="1162706"/>
    <lineage>
        <taxon>Bacteria</taxon>
        <taxon>Bacillati</taxon>
        <taxon>Actinomycetota</taxon>
        <taxon>Thermoleophilia</taxon>
        <taxon>Solirubrobacterales</taxon>
        <taxon>Solirubrobacteraceae</taxon>
        <taxon>environmental samples</taxon>
    </lineage>
</organism>
<reference evidence="2" key="1">
    <citation type="submission" date="2020-02" db="EMBL/GenBank/DDBJ databases">
        <authorList>
            <person name="Meier V. D."/>
        </authorList>
    </citation>
    <scope>NUCLEOTIDE SEQUENCE</scope>
    <source>
        <strain evidence="2">AVDCRST_MAG38</strain>
    </source>
</reference>
<feature type="non-terminal residue" evidence="2">
    <location>
        <position position="165"/>
    </location>
</feature>
<dbReference type="EMBL" id="CADCVJ010000174">
    <property type="protein sequence ID" value="CAA9481709.1"/>
    <property type="molecule type" value="Genomic_DNA"/>
</dbReference>
<name>A0A6J4S0I7_9ACTN</name>
<feature type="non-terminal residue" evidence="2">
    <location>
        <position position="1"/>
    </location>
</feature>
<evidence type="ECO:0000256" key="1">
    <source>
        <dbReference type="SAM" id="MobiDB-lite"/>
    </source>
</evidence>
<feature type="compositionally biased region" description="Basic residues" evidence="1">
    <location>
        <begin position="142"/>
        <end position="165"/>
    </location>
</feature>
<feature type="region of interest" description="Disordered" evidence="1">
    <location>
        <begin position="1"/>
        <end position="165"/>
    </location>
</feature>
<accession>A0A6J4S0I7</accession>
<protein>
    <submittedName>
        <fullName evidence="2">Uncharacterized protein</fullName>
    </submittedName>
</protein>
<proteinExistence type="predicted"/>
<feature type="compositionally biased region" description="Low complexity" evidence="1">
    <location>
        <begin position="114"/>
        <end position="123"/>
    </location>
</feature>
<feature type="compositionally biased region" description="Basic and acidic residues" evidence="1">
    <location>
        <begin position="42"/>
        <end position="72"/>
    </location>
</feature>